<gene>
    <name evidence="2" type="ORF">SEMRO_1422_G271250.1</name>
</gene>
<sequence>MKVLTSKNNVSAALLLTVLIGIFQGCAANCPDCSEQDPMLNGTTDDHGCVPAAGQIWCSNKQQCISISDDCLVEEVSFEGPTSLQCQDGKCRVNKACRTYMSSFTLRGSLSNPLDGTFNLPSGCTADCTGCQQRSMRSLRGDNFN</sequence>
<feature type="signal peptide" evidence="1">
    <location>
        <begin position="1"/>
        <end position="28"/>
    </location>
</feature>
<keyword evidence="3" id="KW-1185">Reference proteome</keyword>
<name>A0A9N8ENZ3_9STRA</name>
<keyword evidence="1" id="KW-0732">Signal</keyword>
<dbReference type="PROSITE" id="PS51257">
    <property type="entry name" value="PROKAR_LIPOPROTEIN"/>
    <property type="match status" value="1"/>
</dbReference>
<evidence type="ECO:0008006" key="4">
    <source>
        <dbReference type="Google" id="ProtNLM"/>
    </source>
</evidence>
<evidence type="ECO:0000313" key="3">
    <source>
        <dbReference type="Proteomes" id="UP001153069"/>
    </source>
</evidence>
<accession>A0A9N8ENZ3</accession>
<comment type="caution">
    <text evidence="2">The sequence shown here is derived from an EMBL/GenBank/DDBJ whole genome shotgun (WGS) entry which is preliminary data.</text>
</comment>
<feature type="chain" id="PRO_5040236472" description="Lipoprotein" evidence="1">
    <location>
        <begin position="29"/>
        <end position="145"/>
    </location>
</feature>
<reference evidence="2" key="1">
    <citation type="submission" date="2020-06" db="EMBL/GenBank/DDBJ databases">
        <authorList>
            <consortium name="Plant Systems Biology data submission"/>
        </authorList>
    </citation>
    <scope>NUCLEOTIDE SEQUENCE</scope>
    <source>
        <strain evidence="2">D6</strain>
    </source>
</reference>
<dbReference type="EMBL" id="CAICTM010001420">
    <property type="protein sequence ID" value="CAB9523479.1"/>
    <property type="molecule type" value="Genomic_DNA"/>
</dbReference>
<protein>
    <recommendedName>
        <fullName evidence="4">Lipoprotein</fullName>
    </recommendedName>
</protein>
<dbReference type="Proteomes" id="UP001153069">
    <property type="component" value="Unassembled WGS sequence"/>
</dbReference>
<evidence type="ECO:0000313" key="2">
    <source>
        <dbReference type="EMBL" id="CAB9523479.1"/>
    </source>
</evidence>
<organism evidence="2 3">
    <name type="scientific">Seminavis robusta</name>
    <dbReference type="NCBI Taxonomy" id="568900"/>
    <lineage>
        <taxon>Eukaryota</taxon>
        <taxon>Sar</taxon>
        <taxon>Stramenopiles</taxon>
        <taxon>Ochrophyta</taxon>
        <taxon>Bacillariophyta</taxon>
        <taxon>Bacillariophyceae</taxon>
        <taxon>Bacillariophycidae</taxon>
        <taxon>Naviculales</taxon>
        <taxon>Naviculaceae</taxon>
        <taxon>Seminavis</taxon>
    </lineage>
</organism>
<proteinExistence type="predicted"/>
<evidence type="ECO:0000256" key="1">
    <source>
        <dbReference type="SAM" id="SignalP"/>
    </source>
</evidence>
<dbReference type="AlphaFoldDB" id="A0A9N8ENZ3"/>